<dbReference type="EMBL" id="BX248355">
    <property type="protein sequence ID" value="CAE49079.1"/>
    <property type="molecule type" value="Genomic_DNA"/>
</dbReference>
<dbReference type="KEGG" id="cdi:DIP0567"/>
<evidence type="ECO:0000313" key="3">
    <source>
        <dbReference type="Proteomes" id="UP000002198"/>
    </source>
</evidence>
<accession>Q6NJ46</accession>
<dbReference type="AlphaFoldDB" id="Q6NJ46"/>
<evidence type="ECO:0000259" key="1">
    <source>
        <dbReference type="Pfam" id="PF12740"/>
    </source>
</evidence>
<dbReference type="InterPro" id="IPR041127">
    <property type="entry name" value="PET_hydrolase/cutinase-like"/>
</dbReference>
<dbReference type="ESTHER" id="cordi-q6nj46">
    <property type="family name" value="Chlorophyllase"/>
</dbReference>
<dbReference type="PANTHER" id="PTHR33428">
    <property type="entry name" value="CHLOROPHYLLASE-2, CHLOROPLASTIC"/>
    <property type="match status" value="1"/>
</dbReference>
<evidence type="ECO:0000313" key="2">
    <source>
        <dbReference type="EMBL" id="CAE49079.1"/>
    </source>
</evidence>
<dbReference type="SMR" id="Q6NJ46"/>
<name>Q6NJ46_CORDI</name>
<dbReference type="HOGENOM" id="CLU_085645_0_0_11"/>
<reference evidence="2 3" key="1">
    <citation type="journal article" date="2003" name="Nucleic Acids Res.">
        <title>The complete genome sequence and analysis of Corynebacterium diphtheriae NCTC13129.</title>
        <authorList>
            <person name="Cerdeno-Tarraga A.M."/>
            <person name="Efstratiou A."/>
            <person name="Dover L.G."/>
            <person name="Holden M.T.G."/>
            <person name="Pallen M."/>
            <person name="Bentley S.D."/>
            <person name="Besra G.S."/>
            <person name="Churcher C."/>
            <person name="James K.D."/>
            <person name="De Zoysa A."/>
            <person name="Chillingworth T."/>
            <person name="Cronin A."/>
            <person name="Dowd L."/>
            <person name="Feltwell T."/>
            <person name="Hamlin N."/>
            <person name="Holroyd S."/>
            <person name="Jagels K."/>
            <person name="Moule S."/>
            <person name="Quail M.A."/>
            <person name="Rabbinowitsch E."/>
            <person name="Rutherford K."/>
            <person name="Thomson N.R."/>
            <person name="Unwin L."/>
            <person name="Whitehead S."/>
            <person name="Barrell B.G.Parkhill.J."/>
        </authorList>
    </citation>
    <scope>NUCLEOTIDE SEQUENCE [LARGE SCALE GENOMIC DNA]</scope>
    <source>
        <strain evidence="3">ATCC 700971 / NCTC 13129 / Biotype gravis</strain>
    </source>
</reference>
<sequence>MTIVAENLTKHLSNLSKRGPHRVLVGDLDYVGLPGKIYTPAEGNGLPAVVFAHDWMQDISRYHATLRHLASWGIVVAAPNTEKGISPNHRGFAADIETSLQVLTGVKLGAGNISVAPGRLGIVGHGMGAGAAVLAAADRPQIAAVAAIYPSQVSPSADVAARNVEAAGLVLGTEENAMFDFGNAAKLALEWKGPVAYREIDRASHQTLTENTLFKRVTGLGGTNTAARERIRGVVTGFLLHQLADQKKYSGFSEADATGKKVHSYWGEELQERASLTGDSKLTLFKS</sequence>
<dbReference type="Gene3D" id="3.40.50.1820">
    <property type="entry name" value="alpha/beta hydrolase"/>
    <property type="match status" value="1"/>
</dbReference>
<keyword evidence="3" id="KW-1185">Reference proteome</keyword>
<protein>
    <recommendedName>
        <fullName evidence="1">PET hydrolase/cutinase-like domain-containing protein</fullName>
    </recommendedName>
</protein>
<gene>
    <name evidence="2" type="ordered locus">DIP0567</name>
</gene>
<feature type="domain" description="PET hydrolase/cutinase-like" evidence="1">
    <location>
        <begin position="34"/>
        <end position="186"/>
    </location>
</feature>
<dbReference type="Proteomes" id="UP000002198">
    <property type="component" value="Chromosome"/>
</dbReference>
<dbReference type="InterPro" id="IPR029058">
    <property type="entry name" value="AB_hydrolase_fold"/>
</dbReference>
<dbReference type="PANTHER" id="PTHR33428:SF14">
    <property type="entry name" value="CARBOXYLESTERASE TYPE B DOMAIN-CONTAINING PROTEIN"/>
    <property type="match status" value="1"/>
</dbReference>
<dbReference type="SUPFAM" id="SSF53474">
    <property type="entry name" value="alpha/beta-Hydrolases"/>
    <property type="match status" value="1"/>
</dbReference>
<dbReference type="Pfam" id="PF12740">
    <property type="entry name" value="PETase"/>
    <property type="match status" value="1"/>
</dbReference>
<proteinExistence type="predicted"/>
<dbReference type="STRING" id="257309.DIP0567"/>
<organism evidence="2 3">
    <name type="scientific">Corynebacterium diphtheriae (strain ATCC 700971 / NCTC 13129 / Biotype gravis)</name>
    <dbReference type="NCBI Taxonomy" id="257309"/>
    <lineage>
        <taxon>Bacteria</taxon>
        <taxon>Bacillati</taxon>
        <taxon>Actinomycetota</taxon>
        <taxon>Actinomycetes</taxon>
        <taxon>Mycobacteriales</taxon>
        <taxon>Corynebacteriaceae</taxon>
        <taxon>Corynebacterium</taxon>
    </lineage>
</organism>